<sequence length="78" mass="9358">MFKSSKRLKHRKVWRGIVAIWNHFAITQHLYYVGKNSPQDNLLNTIQVNVCVIIKFLFLCLYLFYLLVFFQGRSYAIM</sequence>
<dbReference type="EMBL" id="JBCLYO010000002">
    <property type="protein sequence ID" value="KAL0093029.1"/>
    <property type="molecule type" value="Genomic_DNA"/>
</dbReference>
<protein>
    <submittedName>
        <fullName evidence="2">Uncharacterized protein</fullName>
    </submittedName>
</protein>
<gene>
    <name evidence="2" type="ORF">J3Q64DRAFT_1238405</name>
</gene>
<name>A0ABR3BAG1_PHYBL</name>
<evidence type="ECO:0000313" key="2">
    <source>
        <dbReference type="EMBL" id="KAL0093029.1"/>
    </source>
</evidence>
<evidence type="ECO:0000313" key="3">
    <source>
        <dbReference type="Proteomes" id="UP001448207"/>
    </source>
</evidence>
<proteinExistence type="predicted"/>
<dbReference type="Proteomes" id="UP001448207">
    <property type="component" value="Unassembled WGS sequence"/>
</dbReference>
<comment type="caution">
    <text evidence="2">The sequence shown here is derived from an EMBL/GenBank/DDBJ whole genome shotgun (WGS) entry which is preliminary data.</text>
</comment>
<organism evidence="2 3">
    <name type="scientific">Phycomyces blakesleeanus</name>
    <dbReference type="NCBI Taxonomy" id="4837"/>
    <lineage>
        <taxon>Eukaryota</taxon>
        <taxon>Fungi</taxon>
        <taxon>Fungi incertae sedis</taxon>
        <taxon>Mucoromycota</taxon>
        <taxon>Mucoromycotina</taxon>
        <taxon>Mucoromycetes</taxon>
        <taxon>Mucorales</taxon>
        <taxon>Phycomycetaceae</taxon>
        <taxon>Phycomyces</taxon>
    </lineage>
</organism>
<keyword evidence="1" id="KW-0812">Transmembrane</keyword>
<reference evidence="2 3" key="1">
    <citation type="submission" date="2024-04" db="EMBL/GenBank/DDBJ databases">
        <title>Symmetric and asymmetric DNA N6-adenine methylation regulates different biological responses in Mucorales.</title>
        <authorList>
            <consortium name="Lawrence Berkeley National Laboratory"/>
            <person name="Lax C."/>
            <person name="Mondo S.J."/>
            <person name="Osorio-Concepcion M."/>
            <person name="Muszewska A."/>
            <person name="Corrochano-Luque M."/>
            <person name="Gutierrez G."/>
            <person name="Riley R."/>
            <person name="Lipzen A."/>
            <person name="Guo J."/>
            <person name="Hundley H."/>
            <person name="Amirebrahimi M."/>
            <person name="Ng V."/>
            <person name="Lorenzo-Gutierrez D."/>
            <person name="Binder U."/>
            <person name="Yang J."/>
            <person name="Song Y."/>
            <person name="Canovas D."/>
            <person name="Navarro E."/>
            <person name="Freitag M."/>
            <person name="Gabaldon T."/>
            <person name="Grigoriev I.V."/>
            <person name="Corrochano L.M."/>
            <person name="Nicolas F.E."/>
            <person name="Garre V."/>
        </authorList>
    </citation>
    <scope>NUCLEOTIDE SEQUENCE [LARGE SCALE GENOMIC DNA]</scope>
    <source>
        <strain evidence="2 3">L51</strain>
    </source>
</reference>
<keyword evidence="3" id="KW-1185">Reference proteome</keyword>
<keyword evidence="1" id="KW-1133">Transmembrane helix</keyword>
<feature type="transmembrane region" description="Helical" evidence="1">
    <location>
        <begin position="12"/>
        <end position="34"/>
    </location>
</feature>
<accession>A0ABR3BAG1</accession>
<feature type="transmembrane region" description="Helical" evidence="1">
    <location>
        <begin position="46"/>
        <end position="70"/>
    </location>
</feature>
<keyword evidence="1" id="KW-0472">Membrane</keyword>
<evidence type="ECO:0000256" key="1">
    <source>
        <dbReference type="SAM" id="Phobius"/>
    </source>
</evidence>